<dbReference type="Pfam" id="PF12572">
    <property type="entry name" value="DUF3752"/>
    <property type="match status" value="1"/>
</dbReference>
<feature type="compositionally biased region" description="Basic and acidic residues" evidence="1">
    <location>
        <begin position="238"/>
        <end position="247"/>
    </location>
</feature>
<proteinExistence type="predicted"/>
<evidence type="ECO:0000259" key="2">
    <source>
        <dbReference type="Pfam" id="PF12572"/>
    </source>
</evidence>
<sequence length="370" mass="38392">MSSIGPQLPPHLTKRKRTPEDEESASSPPAKKHVPASESDSDSVIGPAALSTIGPSAPIQAPSIGPSMPPLASPSIGPTIPPSVGPSLPSQIPGSDSDSDWPGPTPAPRPGPTLPPKRTLGPSLPPPGTSSHPPAAPDSDSDSDSDYGPSLPTSNSHARLAAQSSRLSSLSSYSTSSSAPKRDDWMLAPPSAPSSGLRESDPTRLRNRKFASGPRAATTVPPPGSGAPGEISSLWTETAHEKAKRVADSVLGRSSNPAHPSAHSTSKTTDSGGRSNNITGTSSKSLSAKEEARVRESINAARGPSLMSSHAKTHAKKIKEEEEKDDPSKRAFDREKDMSIGCRGLGGREKSEVFRQARDFGGRFGKGSFL</sequence>
<feature type="region of interest" description="Disordered" evidence="1">
    <location>
        <begin position="1"/>
        <end position="345"/>
    </location>
</feature>
<gene>
    <name evidence="3" type="ORF">MKZ38_008894</name>
</gene>
<feature type="domain" description="DUF3752" evidence="2">
    <location>
        <begin position="196"/>
        <end position="365"/>
    </location>
</feature>
<evidence type="ECO:0000313" key="4">
    <source>
        <dbReference type="Proteomes" id="UP001201980"/>
    </source>
</evidence>
<dbReference type="EMBL" id="JAKWBI020000063">
    <property type="protein sequence ID" value="KAJ2904083.1"/>
    <property type="molecule type" value="Genomic_DNA"/>
</dbReference>
<dbReference type="PANTHER" id="PTHR46370:SF1">
    <property type="entry name" value="GPALPP MOTIFS-CONTAINING PROTEIN 1"/>
    <property type="match status" value="1"/>
</dbReference>
<keyword evidence="4" id="KW-1185">Reference proteome</keyword>
<name>A0AAD5WVZ5_9PEZI</name>
<feature type="compositionally biased region" description="Basic and acidic residues" evidence="1">
    <location>
        <begin position="318"/>
        <end position="338"/>
    </location>
</feature>
<comment type="caution">
    <text evidence="3">The sequence shown here is derived from an EMBL/GenBank/DDBJ whole genome shotgun (WGS) entry which is preliminary data.</text>
</comment>
<reference evidence="3" key="1">
    <citation type="submission" date="2022-07" db="EMBL/GenBank/DDBJ databases">
        <title>Draft genome sequence of Zalerion maritima ATCC 34329, a (micro)plastics degrading marine fungus.</title>
        <authorList>
            <person name="Paco A."/>
            <person name="Goncalves M.F.M."/>
            <person name="Rocha-Santos T.A.P."/>
            <person name="Alves A."/>
        </authorList>
    </citation>
    <scope>NUCLEOTIDE SEQUENCE</scope>
    <source>
        <strain evidence="3">ATCC 34329</strain>
    </source>
</reference>
<evidence type="ECO:0000256" key="1">
    <source>
        <dbReference type="SAM" id="MobiDB-lite"/>
    </source>
</evidence>
<dbReference type="InterPro" id="IPR046331">
    <property type="entry name" value="GPAM1-like"/>
</dbReference>
<protein>
    <recommendedName>
        <fullName evidence="2">DUF3752 domain-containing protein</fullName>
    </recommendedName>
</protein>
<dbReference type="PANTHER" id="PTHR46370">
    <property type="entry name" value="GPALPP MOTIFS-CONTAINING PROTEIN 1"/>
    <property type="match status" value="1"/>
</dbReference>
<organism evidence="3 4">
    <name type="scientific">Zalerion maritima</name>
    <dbReference type="NCBI Taxonomy" id="339359"/>
    <lineage>
        <taxon>Eukaryota</taxon>
        <taxon>Fungi</taxon>
        <taxon>Dikarya</taxon>
        <taxon>Ascomycota</taxon>
        <taxon>Pezizomycotina</taxon>
        <taxon>Sordariomycetes</taxon>
        <taxon>Lulworthiomycetidae</taxon>
        <taxon>Lulworthiales</taxon>
        <taxon>Lulworthiaceae</taxon>
        <taxon>Zalerion</taxon>
    </lineage>
</organism>
<feature type="compositionally biased region" description="Polar residues" evidence="1">
    <location>
        <begin position="252"/>
        <end position="286"/>
    </location>
</feature>
<accession>A0AAD5WVZ5</accession>
<feature type="compositionally biased region" description="Pro residues" evidence="1">
    <location>
        <begin position="103"/>
        <end position="115"/>
    </location>
</feature>
<evidence type="ECO:0000313" key="3">
    <source>
        <dbReference type="EMBL" id="KAJ2904083.1"/>
    </source>
</evidence>
<feature type="compositionally biased region" description="Low complexity" evidence="1">
    <location>
        <begin position="146"/>
        <end position="179"/>
    </location>
</feature>
<dbReference type="Proteomes" id="UP001201980">
    <property type="component" value="Unassembled WGS sequence"/>
</dbReference>
<feature type="compositionally biased region" description="Basic and acidic residues" evidence="1">
    <location>
        <begin position="287"/>
        <end position="296"/>
    </location>
</feature>
<dbReference type="AlphaFoldDB" id="A0AAD5WVZ5"/>
<dbReference type="InterPro" id="IPR022226">
    <property type="entry name" value="DUF3752"/>
</dbReference>